<evidence type="ECO:0000313" key="2">
    <source>
        <dbReference type="EMBL" id="KAK7912455.1"/>
    </source>
</evidence>
<name>A0AAW0NX89_9GOBI</name>
<organism evidence="2 3">
    <name type="scientific">Mugilogobius chulae</name>
    <name type="common">yellowstripe goby</name>
    <dbReference type="NCBI Taxonomy" id="88201"/>
    <lineage>
        <taxon>Eukaryota</taxon>
        <taxon>Metazoa</taxon>
        <taxon>Chordata</taxon>
        <taxon>Craniata</taxon>
        <taxon>Vertebrata</taxon>
        <taxon>Euteleostomi</taxon>
        <taxon>Actinopterygii</taxon>
        <taxon>Neopterygii</taxon>
        <taxon>Teleostei</taxon>
        <taxon>Neoteleostei</taxon>
        <taxon>Acanthomorphata</taxon>
        <taxon>Gobiaria</taxon>
        <taxon>Gobiiformes</taxon>
        <taxon>Gobioidei</taxon>
        <taxon>Gobiidae</taxon>
        <taxon>Gobionellinae</taxon>
        <taxon>Mugilogobius</taxon>
    </lineage>
</organism>
<dbReference type="Proteomes" id="UP001460270">
    <property type="component" value="Unassembled WGS sequence"/>
</dbReference>
<protein>
    <submittedName>
        <fullName evidence="2">Uncharacterized protein</fullName>
    </submittedName>
</protein>
<evidence type="ECO:0000256" key="1">
    <source>
        <dbReference type="SAM" id="MobiDB-lite"/>
    </source>
</evidence>
<dbReference type="EMBL" id="JBBPFD010000009">
    <property type="protein sequence ID" value="KAK7912455.1"/>
    <property type="molecule type" value="Genomic_DNA"/>
</dbReference>
<sequence>MVFSSKLSTGAGPFLPGLESWEIVTNEMGPELVSQNLTLPPSSRPMVSGIRAPWPESFLELLSAPRKLVPLSENSSIGLPRREINLRSARRKASESREVLHGLEADGAKNVWDPGRKIGPRCMLTAPARRLRRVLREGVARFGQSRPTPPMSTCYVLTLMLPSIGVKLSARLDWPVLNRPTLKTRRIIACGGLPSPVIMEGVRGSLGDRPGGTVQDSSSGKVSSSGEEVDELLHGAGPRGSVGNGTCVSWRHSQILHLQSCWWTGLFPQTGWY</sequence>
<comment type="caution">
    <text evidence="2">The sequence shown here is derived from an EMBL/GenBank/DDBJ whole genome shotgun (WGS) entry which is preliminary data.</text>
</comment>
<evidence type="ECO:0000313" key="3">
    <source>
        <dbReference type="Proteomes" id="UP001460270"/>
    </source>
</evidence>
<feature type="compositionally biased region" description="Low complexity" evidence="1">
    <location>
        <begin position="216"/>
        <end position="226"/>
    </location>
</feature>
<reference evidence="3" key="1">
    <citation type="submission" date="2024-04" db="EMBL/GenBank/DDBJ databases">
        <title>Salinicola lusitanus LLJ914,a marine bacterium isolated from the Okinawa Trough.</title>
        <authorList>
            <person name="Li J."/>
        </authorList>
    </citation>
    <scope>NUCLEOTIDE SEQUENCE [LARGE SCALE GENOMIC DNA]</scope>
</reference>
<keyword evidence="3" id="KW-1185">Reference proteome</keyword>
<proteinExistence type="predicted"/>
<dbReference type="AlphaFoldDB" id="A0AAW0NX89"/>
<accession>A0AAW0NX89</accession>
<gene>
    <name evidence="2" type="ORF">WMY93_012666</name>
</gene>
<feature type="region of interest" description="Disordered" evidence="1">
    <location>
        <begin position="204"/>
        <end position="232"/>
    </location>
</feature>